<protein>
    <submittedName>
        <fullName evidence="1">Uncharacterized protein</fullName>
    </submittedName>
</protein>
<keyword evidence="2" id="KW-1185">Reference proteome</keyword>
<dbReference type="EMBL" id="CM042049">
    <property type="protein sequence ID" value="KAI3749086.1"/>
    <property type="molecule type" value="Genomic_DNA"/>
</dbReference>
<dbReference type="Proteomes" id="UP001055879">
    <property type="component" value="Linkage Group LG03"/>
</dbReference>
<name>A0ACB9DRI7_ARCLA</name>
<sequence>WGTMYSVVYNKAVEPNYLFIPRCCNSFPITIGIHCFCHFHFFQSAYLFGHQVETGWEPLPIVTSDIVSKGSRNVAF</sequence>
<evidence type="ECO:0000313" key="1">
    <source>
        <dbReference type="EMBL" id="KAI3749086.1"/>
    </source>
</evidence>
<reference evidence="2" key="1">
    <citation type="journal article" date="2022" name="Mol. Ecol. Resour.">
        <title>The genomes of chicory, endive, great burdock and yacon provide insights into Asteraceae palaeo-polyploidization history and plant inulin production.</title>
        <authorList>
            <person name="Fan W."/>
            <person name="Wang S."/>
            <person name="Wang H."/>
            <person name="Wang A."/>
            <person name="Jiang F."/>
            <person name="Liu H."/>
            <person name="Zhao H."/>
            <person name="Xu D."/>
            <person name="Zhang Y."/>
        </authorList>
    </citation>
    <scope>NUCLEOTIDE SEQUENCE [LARGE SCALE GENOMIC DNA]</scope>
    <source>
        <strain evidence="2">cv. Niubang</strain>
    </source>
</reference>
<comment type="caution">
    <text evidence="1">The sequence shown here is derived from an EMBL/GenBank/DDBJ whole genome shotgun (WGS) entry which is preliminary data.</text>
</comment>
<organism evidence="1 2">
    <name type="scientific">Arctium lappa</name>
    <name type="common">Greater burdock</name>
    <name type="synonym">Lappa major</name>
    <dbReference type="NCBI Taxonomy" id="4217"/>
    <lineage>
        <taxon>Eukaryota</taxon>
        <taxon>Viridiplantae</taxon>
        <taxon>Streptophyta</taxon>
        <taxon>Embryophyta</taxon>
        <taxon>Tracheophyta</taxon>
        <taxon>Spermatophyta</taxon>
        <taxon>Magnoliopsida</taxon>
        <taxon>eudicotyledons</taxon>
        <taxon>Gunneridae</taxon>
        <taxon>Pentapetalae</taxon>
        <taxon>asterids</taxon>
        <taxon>campanulids</taxon>
        <taxon>Asterales</taxon>
        <taxon>Asteraceae</taxon>
        <taxon>Carduoideae</taxon>
        <taxon>Cardueae</taxon>
        <taxon>Arctiinae</taxon>
        <taxon>Arctium</taxon>
    </lineage>
</organism>
<feature type="non-terminal residue" evidence="1">
    <location>
        <position position="1"/>
    </location>
</feature>
<gene>
    <name evidence="1" type="ORF">L6452_12655</name>
</gene>
<reference evidence="1 2" key="2">
    <citation type="journal article" date="2022" name="Mol. Ecol. Resour.">
        <title>The genomes of chicory, endive, great burdock and yacon provide insights into Asteraceae paleo-polyploidization history and plant inulin production.</title>
        <authorList>
            <person name="Fan W."/>
            <person name="Wang S."/>
            <person name="Wang H."/>
            <person name="Wang A."/>
            <person name="Jiang F."/>
            <person name="Liu H."/>
            <person name="Zhao H."/>
            <person name="Xu D."/>
            <person name="Zhang Y."/>
        </authorList>
    </citation>
    <scope>NUCLEOTIDE SEQUENCE [LARGE SCALE GENOMIC DNA]</scope>
    <source>
        <strain evidence="2">cv. Niubang</strain>
    </source>
</reference>
<evidence type="ECO:0000313" key="2">
    <source>
        <dbReference type="Proteomes" id="UP001055879"/>
    </source>
</evidence>
<accession>A0ACB9DRI7</accession>
<feature type="non-terminal residue" evidence="1">
    <location>
        <position position="76"/>
    </location>
</feature>
<proteinExistence type="predicted"/>